<gene>
    <name evidence="1" type="ORF">JJB07_03230</name>
</gene>
<protein>
    <submittedName>
        <fullName evidence="1">Uncharacterized protein</fullName>
    </submittedName>
</protein>
<accession>A0ABS1J5U0</accession>
<proteinExistence type="predicted"/>
<evidence type="ECO:0000313" key="1">
    <source>
        <dbReference type="EMBL" id="MBL0385653.1"/>
    </source>
</evidence>
<reference evidence="1 2" key="1">
    <citation type="submission" date="2021-01" db="EMBL/GenBank/DDBJ databases">
        <title>Tumebacillus sp. strain ITR2 16S ribosomal RNA gene Genome sequencing and assembly.</title>
        <authorList>
            <person name="Kang M."/>
        </authorList>
    </citation>
    <scope>NUCLEOTIDE SEQUENCE [LARGE SCALE GENOMIC DNA]</scope>
    <source>
        <strain evidence="1 2">ITR2</strain>
    </source>
</reference>
<organism evidence="1 2">
    <name type="scientific">Tumebacillus amylolyticus</name>
    <dbReference type="NCBI Taxonomy" id="2801339"/>
    <lineage>
        <taxon>Bacteria</taxon>
        <taxon>Bacillati</taxon>
        <taxon>Bacillota</taxon>
        <taxon>Bacilli</taxon>
        <taxon>Bacillales</taxon>
        <taxon>Alicyclobacillaceae</taxon>
        <taxon>Tumebacillus</taxon>
    </lineage>
</organism>
<evidence type="ECO:0000313" key="2">
    <source>
        <dbReference type="Proteomes" id="UP000602284"/>
    </source>
</evidence>
<comment type="caution">
    <text evidence="1">The sequence shown here is derived from an EMBL/GenBank/DDBJ whole genome shotgun (WGS) entry which is preliminary data.</text>
</comment>
<dbReference type="EMBL" id="JAEQNB010000001">
    <property type="protein sequence ID" value="MBL0385653.1"/>
    <property type="molecule type" value="Genomic_DNA"/>
</dbReference>
<dbReference type="Proteomes" id="UP000602284">
    <property type="component" value="Unassembled WGS sequence"/>
</dbReference>
<name>A0ABS1J5U0_9BACL</name>
<sequence length="200" mass="23220">MRKQEGFDYFVTHEDEDFHQFYETMHKPTMNSRYGEFARSVSQLDPSKNWLNARLIGVRNGDDLYRTNGAQNFVYHAILHWASNVGNIDVVDFQGCEPFLTKGTFQYKKRFATEAILPPNHFHDKRLLVQANVHSPAVRQYLIENPMLVIDDEDNLGAGYFFDEQNKPRLDLPYQCPGIGYHVLLDLDERAAATKKPMFT</sequence>
<keyword evidence="2" id="KW-1185">Reference proteome</keyword>
<dbReference type="RefSeq" id="WP_201631055.1">
    <property type="nucleotide sequence ID" value="NZ_JAEQNB010000001.1"/>
</dbReference>